<organism evidence="2 3">
    <name type="scientific">Diploptera punctata</name>
    <name type="common">Pacific beetle cockroach</name>
    <dbReference type="NCBI Taxonomy" id="6984"/>
    <lineage>
        <taxon>Eukaryota</taxon>
        <taxon>Metazoa</taxon>
        <taxon>Ecdysozoa</taxon>
        <taxon>Arthropoda</taxon>
        <taxon>Hexapoda</taxon>
        <taxon>Insecta</taxon>
        <taxon>Pterygota</taxon>
        <taxon>Neoptera</taxon>
        <taxon>Polyneoptera</taxon>
        <taxon>Dictyoptera</taxon>
        <taxon>Blattodea</taxon>
        <taxon>Blaberoidea</taxon>
        <taxon>Blaberidae</taxon>
        <taxon>Diplopterinae</taxon>
        <taxon>Diploptera</taxon>
    </lineage>
</organism>
<evidence type="ECO:0000313" key="2">
    <source>
        <dbReference type="EMBL" id="KAJ9589976.1"/>
    </source>
</evidence>
<keyword evidence="3" id="KW-1185">Reference proteome</keyword>
<dbReference type="AlphaFoldDB" id="A0AAD8EH56"/>
<comment type="caution">
    <text evidence="2">The sequence shown here is derived from an EMBL/GenBank/DDBJ whole genome shotgun (WGS) entry which is preliminary data.</text>
</comment>
<dbReference type="EMBL" id="JASPKZ010004579">
    <property type="protein sequence ID" value="KAJ9589976.1"/>
    <property type="molecule type" value="Genomic_DNA"/>
</dbReference>
<evidence type="ECO:0000256" key="1">
    <source>
        <dbReference type="SAM" id="Phobius"/>
    </source>
</evidence>
<feature type="transmembrane region" description="Helical" evidence="1">
    <location>
        <begin position="12"/>
        <end position="31"/>
    </location>
</feature>
<feature type="non-terminal residue" evidence="2">
    <location>
        <position position="1"/>
    </location>
</feature>
<feature type="transmembrane region" description="Helical" evidence="1">
    <location>
        <begin position="37"/>
        <end position="60"/>
    </location>
</feature>
<reference evidence="2" key="2">
    <citation type="submission" date="2023-05" db="EMBL/GenBank/DDBJ databases">
        <authorList>
            <person name="Fouks B."/>
        </authorList>
    </citation>
    <scope>NUCLEOTIDE SEQUENCE</scope>
    <source>
        <strain evidence="2">Stay&amp;Tobe</strain>
        <tissue evidence="2">Testes</tissue>
    </source>
</reference>
<dbReference type="Proteomes" id="UP001233999">
    <property type="component" value="Unassembled WGS sequence"/>
</dbReference>
<keyword evidence="1" id="KW-0472">Membrane</keyword>
<proteinExistence type="predicted"/>
<reference evidence="2" key="1">
    <citation type="journal article" date="2023" name="IScience">
        <title>Live-bearing cockroach genome reveals convergent evolutionary mechanisms linked to viviparity in insects and beyond.</title>
        <authorList>
            <person name="Fouks B."/>
            <person name="Harrison M.C."/>
            <person name="Mikhailova A.A."/>
            <person name="Marchal E."/>
            <person name="English S."/>
            <person name="Carruthers M."/>
            <person name="Jennings E.C."/>
            <person name="Chiamaka E.L."/>
            <person name="Frigard R.A."/>
            <person name="Pippel M."/>
            <person name="Attardo G.M."/>
            <person name="Benoit J.B."/>
            <person name="Bornberg-Bauer E."/>
            <person name="Tobe S.S."/>
        </authorList>
    </citation>
    <scope>NUCLEOTIDE SEQUENCE</scope>
    <source>
        <strain evidence="2">Stay&amp;Tobe</strain>
    </source>
</reference>
<name>A0AAD8EH56_DIPPU</name>
<sequence length="107" mass="12716">ITIWVSLKSLLISMKTLLYFLFFADNISLVQEWNLPIHFMAVIWIVTLETPCISLIVLDVKVTSALYPMERLYRRYCISRFILNDNIMQLVSIFRSITLHMYMNYVC</sequence>
<keyword evidence="1" id="KW-1133">Transmembrane helix</keyword>
<feature type="non-terminal residue" evidence="2">
    <location>
        <position position="107"/>
    </location>
</feature>
<accession>A0AAD8EH56</accession>
<protein>
    <submittedName>
        <fullName evidence="2">Uncharacterized protein</fullName>
    </submittedName>
</protein>
<gene>
    <name evidence="2" type="ORF">L9F63_016894</name>
</gene>
<keyword evidence="1" id="KW-0812">Transmembrane</keyword>
<evidence type="ECO:0000313" key="3">
    <source>
        <dbReference type="Proteomes" id="UP001233999"/>
    </source>
</evidence>